<keyword evidence="2" id="KW-1185">Reference proteome</keyword>
<sequence length="522" mass="58232">MAPAVLSRDQIASAQLQGDYSIKSESSQPKLDTSQWPLLLKNYDKLLVRSSHFTPIPSGSSPLKRDLTSYIKSGVINLDKPSNPSSHEVVAWLRRILRVEKTGHSGTLDPKVTGCLIVCIDRATRLVKSQQGAGKEYVCVLRLHAALPNPTALPRALQTLSGALFQRPPLISAVKRQLRIRTIYESKLLEFDEKRNLAVFWVSCEAGTYIRTLCVHMGLLLGVGGHMQELRRVRSGAMSENDDIVTMHDVLDAQWTYDNTRDESYLRRVIRPLESLLIGYKRIVVKDSAVNAVCYGAKLMIPGLLRYEADIAINEEVVLMTTKGEAIALAIAQMSTVELATCDHGVVAKVKRCIMERDTYPRRWGLGPMALQKKKMVKDGKLGKHGEKIEGVTPADWSKDYVDYNREQPESSSSTVSQSAPSMTAVTVAVEVAPSKEEKEKKRKRKSDAGDRVPEVATVAETPAEEDDAEKTERKKRKKEKKEKAAKEAENDGGEEDEDARRERKRLKKEKKARESLAAVET</sequence>
<proteinExistence type="predicted"/>
<accession>A0ACB8A6V0</accession>
<comment type="caution">
    <text evidence="1">The sequence shown here is derived from an EMBL/GenBank/DDBJ whole genome shotgun (WGS) entry which is preliminary data.</text>
</comment>
<evidence type="ECO:0000313" key="2">
    <source>
        <dbReference type="Proteomes" id="UP000790377"/>
    </source>
</evidence>
<dbReference type="EMBL" id="MU267778">
    <property type="protein sequence ID" value="KAH7909120.1"/>
    <property type="molecule type" value="Genomic_DNA"/>
</dbReference>
<gene>
    <name evidence="1" type="ORF">BJ138DRAFT_1156090</name>
</gene>
<reference evidence="1" key="1">
    <citation type="journal article" date="2021" name="New Phytol.">
        <title>Evolutionary innovations through gain and loss of genes in the ectomycorrhizal Boletales.</title>
        <authorList>
            <person name="Wu G."/>
            <person name="Miyauchi S."/>
            <person name="Morin E."/>
            <person name="Kuo A."/>
            <person name="Drula E."/>
            <person name="Varga T."/>
            <person name="Kohler A."/>
            <person name="Feng B."/>
            <person name="Cao Y."/>
            <person name="Lipzen A."/>
            <person name="Daum C."/>
            <person name="Hundley H."/>
            <person name="Pangilinan J."/>
            <person name="Johnson J."/>
            <person name="Barry K."/>
            <person name="LaButti K."/>
            <person name="Ng V."/>
            <person name="Ahrendt S."/>
            <person name="Min B."/>
            <person name="Choi I.G."/>
            <person name="Park H."/>
            <person name="Plett J.M."/>
            <person name="Magnuson J."/>
            <person name="Spatafora J.W."/>
            <person name="Nagy L.G."/>
            <person name="Henrissat B."/>
            <person name="Grigoriev I.V."/>
            <person name="Yang Z.L."/>
            <person name="Xu J."/>
            <person name="Martin F.M."/>
        </authorList>
    </citation>
    <scope>NUCLEOTIDE SEQUENCE</scope>
    <source>
        <strain evidence="1">ATCC 28755</strain>
    </source>
</reference>
<organism evidence="1 2">
    <name type="scientific">Hygrophoropsis aurantiaca</name>
    <dbReference type="NCBI Taxonomy" id="72124"/>
    <lineage>
        <taxon>Eukaryota</taxon>
        <taxon>Fungi</taxon>
        <taxon>Dikarya</taxon>
        <taxon>Basidiomycota</taxon>
        <taxon>Agaricomycotina</taxon>
        <taxon>Agaricomycetes</taxon>
        <taxon>Agaricomycetidae</taxon>
        <taxon>Boletales</taxon>
        <taxon>Coniophorineae</taxon>
        <taxon>Hygrophoropsidaceae</taxon>
        <taxon>Hygrophoropsis</taxon>
    </lineage>
</organism>
<dbReference type="Proteomes" id="UP000790377">
    <property type="component" value="Unassembled WGS sequence"/>
</dbReference>
<evidence type="ECO:0000313" key="1">
    <source>
        <dbReference type="EMBL" id="KAH7909120.1"/>
    </source>
</evidence>
<protein>
    <submittedName>
        <fullName evidence="1">rRNA pseudouridine synthase</fullName>
    </submittedName>
</protein>
<name>A0ACB8A6V0_9AGAM</name>